<dbReference type="Pfam" id="PF02892">
    <property type="entry name" value="zf-BED"/>
    <property type="match status" value="1"/>
</dbReference>
<organism evidence="7 8">
    <name type="scientific">Caenorhabditis angaria</name>
    <dbReference type="NCBI Taxonomy" id="860376"/>
    <lineage>
        <taxon>Eukaryota</taxon>
        <taxon>Metazoa</taxon>
        <taxon>Ecdysozoa</taxon>
        <taxon>Nematoda</taxon>
        <taxon>Chromadorea</taxon>
        <taxon>Rhabditida</taxon>
        <taxon>Rhabditina</taxon>
        <taxon>Rhabditomorpha</taxon>
        <taxon>Rhabditoidea</taxon>
        <taxon>Rhabditidae</taxon>
        <taxon>Peloderinae</taxon>
        <taxon>Caenorhabditis</taxon>
    </lineage>
</organism>
<keyword evidence="1" id="KW-0479">Metal-binding</keyword>
<keyword evidence="8" id="KW-1185">Reference proteome</keyword>
<dbReference type="SUPFAM" id="SSF57667">
    <property type="entry name" value="beta-beta-alpha zinc fingers"/>
    <property type="match status" value="1"/>
</dbReference>
<evidence type="ECO:0000313" key="8">
    <source>
        <dbReference type="Proteomes" id="UP001152747"/>
    </source>
</evidence>
<proteinExistence type="predicted"/>
<evidence type="ECO:0000259" key="6">
    <source>
        <dbReference type="PROSITE" id="PS50808"/>
    </source>
</evidence>
<evidence type="ECO:0000256" key="5">
    <source>
        <dbReference type="SAM" id="MobiDB-lite"/>
    </source>
</evidence>
<dbReference type="Proteomes" id="UP001152747">
    <property type="component" value="Unassembled WGS sequence"/>
</dbReference>
<dbReference type="InterPro" id="IPR036236">
    <property type="entry name" value="Znf_C2H2_sf"/>
</dbReference>
<dbReference type="AlphaFoldDB" id="A0A9P1N4E8"/>
<dbReference type="GO" id="GO:0003677">
    <property type="term" value="F:DNA binding"/>
    <property type="evidence" value="ECO:0007669"/>
    <property type="project" value="InterPro"/>
</dbReference>
<sequence>MLQEEIAATFDEPAGTSQPVKVKHEPQESLLFDALMSQENTEPQGDVSHIDISLNTVAKSENQKPNWFPSRSSRSIVWDHISWLEATQRAACNYCSAEFQIKGGTSAVLRHLKTIHPQNIDFDPTLEPVKKRKKKTENEHENSVEINDATKSYMDNLLKQFMPDAAEIGDFSGFMGGNEGSVKGNGSNGGQSRADSEIDEVIRSLQQQESTLILPNEIIPQTQANNDQELRKMLGIPEDQPTIVEDIGVSASASPPKNAKFGKFSLSLLSSIKRPEGAGPSGTSNNLKVELGGALGSQQFAGKMEQESRALYNQSLKSTIARENAMTNYYNLKSRYLQLSLEKLEKEMSSSSSSSPK</sequence>
<gene>
    <name evidence="7" type="ORF">CAMP_LOCUS13335</name>
</gene>
<dbReference type="PROSITE" id="PS50808">
    <property type="entry name" value="ZF_BED"/>
    <property type="match status" value="1"/>
</dbReference>
<dbReference type="EMBL" id="CANHGI010000005">
    <property type="protein sequence ID" value="CAI5450698.1"/>
    <property type="molecule type" value="Genomic_DNA"/>
</dbReference>
<evidence type="ECO:0000256" key="3">
    <source>
        <dbReference type="ARBA" id="ARBA00022833"/>
    </source>
</evidence>
<protein>
    <recommendedName>
        <fullName evidence="6">BED-type domain-containing protein</fullName>
    </recommendedName>
</protein>
<evidence type="ECO:0000256" key="1">
    <source>
        <dbReference type="ARBA" id="ARBA00022723"/>
    </source>
</evidence>
<dbReference type="GO" id="GO:0008270">
    <property type="term" value="F:zinc ion binding"/>
    <property type="evidence" value="ECO:0007669"/>
    <property type="project" value="UniProtKB-KW"/>
</dbReference>
<dbReference type="InterPro" id="IPR003656">
    <property type="entry name" value="Znf_BED"/>
</dbReference>
<evidence type="ECO:0000256" key="4">
    <source>
        <dbReference type="PROSITE-ProRule" id="PRU00027"/>
    </source>
</evidence>
<accession>A0A9P1N4E8</accession>
<reference evidence="7" key="1">
    <citation type="submission" date="2022-11" db="EMBL/GenBank/DDBJ databases">
        <authorList>
            <person name="Kikuchi T."/>
        </authorList>
    </citation>
    <scope>NUCLEOTIDE SEQUENCE</scope>
    <source>
        <strain evidence="7">PS1010</strain>
    </source>
</reference>
<comment type="caution">
    <text evidence="7">The sequence shown here is derived from an EMBL/GenBank/DDBJ whole genome shotgun (WGS) entry which is preliminary data.</text>
</comment>
<dbReference type="OrthoDB" id="5814137at2759"/>
<keyword evidence="3" id="KW-0862">Zinc</keyword>
<evidence type="ECO:0000256" key="2">
    <source>
        <dbReference type="ARBA" id="ARBA00022771"/>
    </source>
</evidence>
<evidence type="ECO:0000313" key="7">
    <source>
        <dbReference type="EMBL" id="CAI5450698.1"/>
    </source>
</evidence>
<feature type="domain" description="BED-type" evidence="6">
    <location>
        <begin position="72"/>
        <end position="123"/>
    </location>
</feature>
<keyword evidence="2 4" id="KW-0863">Zinc-finger</keyword>
<feature type="region of interest" description="Disordered" evidence="5">
    <location>
        <begin position="1"/>
        <end position="22"/>
    </location>
</feature>
<dbReference type="SMART" id="SM00614">
    <property type="entry name" value="ZnF_BED"/>
    <property type="match status" value="1"/>
</dbReference>
<name>A0A9P1N4E8_9PELO</name>